<keyword evidence="2" id="KW-1185">Reference proteome</keyword>
<dbReference type="EMBL" id="JANPWB010000011">
    <property type="protein sequence ID" value="KAJ1132096.1"/>
    <property type="molecule type" value="Genomic_DNA"/>
</dbReference>
<reference evidence="1" key="1">
    <citation type="journal article" date="2022" name="bioRxiv">
        <title>Sequencing and chromosome-scale assembly of the giantPleurodeles waltlgenome.</title>
        <authorList>
            <person name="Brown T."/>
            <person name="Elewa A."/>
            <person name="Iarovenko S."/>
            <person name="Subramanian E."/>
            <person name="Araus A.J."/>
            <person name="Petzold A."/>
            <person name="Susuki M."/>
            <person name="Suzuki K.-i.T."/>
            <person name="Hayashi T."/>
            <person name="Toyoda A."/>
            <person name="Oliveira C."/>
            <person name="Osipova E."/>
            <person name="Leigh N.D."/>
            <person name="Simon A."/>
            <person name="Yun M.H."/>
        </authorList>
    </citation>
    <scope>NUCLEOTIDE SEQUENCE</scope>
    <source>
        <strain evidence="1">20211129_DDA</strain>
        <tissue evidence="1">Liver</tissue>
    </source>
</reference>
<dbReference type="Proteomes" id="UP001066276">
    <property type="component" value="Chromosome 7"/>
</dbReference>
<evidence type="ECO:0000313" key="2">
    <source>
        <dbReference type="Proteomes" id="UP001066276"/>
    </source>
</evidence>
<sequence length="140" mass="14837">MVCRVPSLKRAAAENTVRPYTRPYCHRHNKLAMSGCLFPCVPTCCLVVEAGQCLLSCSLCTTRAAGIDLQGPSAASNPVRAATEACLLCLGLRLLSGFGPQRSVGVSPHGVVLETGLCAWLHKSVQFLLLAVAGETEQLQ</sequence>
<evidence type="ECO:0000313" key="1">
    <source>
        <dbReference type="EMBL" id="KAJ1132096.1"/>
    </source>
</evidence>
<dbReference type="AlphaFoldDB" id="A0AAV7PUT2"/>
<name>A0AAV7PUT2_PLEWA</name>
<gene>
    <name evidence="1" type="ORF">NDU88_010426</name>
</gene>
<protein>
    <submittedName>
        <fullName evidence="1">Uncharacterized protein</fullName>
    </submittedName>
</protein>
<comment type="caution">
    <text evidence="1">The sequence shown here is derived from an EMBL/GenBank/DDBJ whole genome shotgun (WGS) entry which is preliminary data.</text>
</comment>
<organism evidence="1 2">
    <name type="scientific">Pleurodeles waltl</name>
    <name type="common">Iberian ribbed newt</name>
    <dbReference type="NCBI Taxonomy" id="8319"/>
    <lineage>
        <taxon>Eukaryota</taxon>
        <taxon>Metazoa</taxon>
        <taxon>Chordata</taxon>
        <taxon>Craniata</taxon>
        <taxon>Vertebrata</taxon>
        <taxon>Euteleostomi</taxon>
        <taxon>Amphibia</taxon>
        <taxon>Batrachia</taxon>
        <taxon>Caudata</taxon>
        <taxon>Salamandroidea</taxon>
        <taxon>Salamandridae</taxon>
        <taxon>Pleurodelinae</taxon>
        <taxon>Pleurodeles</taxon>
    </lineage>
</organism>
<proteinExistence type="predicted"/>
<accession>A0AAV7PUT2</accession>